<reference evidence="1" key="1">
    <citation type="journal article" date="2021" name="Proc. Natl. Acad. Sci. U.S.A.">
        <title>A Catalog of Tens of Thousands of Viruses from Human Metagenomes Reveals Hidden Associations with Chronic Diseases.</title>
        <authorList>
            <person name="Tisza M.J."/>
            <person name="Buck C.B."/>
        </authorList>
    </citation>
    <scope>NUCLEOTIDE SEQUENCE</scope>
    <source>
        <strain evidence="1">CtPuP5</strain>
    </source>
</reference>
<organism evidence="1">
    <name type="scientific">Myoviridae sp. ctPuP5</name>
    <dbReference type="NCBI Taxonomy" id="2823543"/>
    <lineage>
        <taxon>Viruses</taxon>
        <taxon>Duplodnaviria</taxon>
        <taxon>Heunggongvirae</taxon>
        <taxon>Uroviricota</taxon>
        <taxon>Caudoviricetes</taxon>
    </lineage>
</organism>
<protein>
    <submittedName>
        <fullName evidence="1">Uncharacterized protein</fullName>
    </submittedName>
</protein>
<sequence length="93" mass="11165">MKQLYQLEVYCYLILTDNSWITLYTNKEQAAGLKGLKTLQKLFDENFKEVRELMIKDYKNQKEKHYRIMLTTLEIEEDTGLLISKKILKGMRK</sequence>
<evidence type="ECO:0000313" key="1">
    <source>
        <dbReference type="EMBL" id="DAD66722.1"/>
    </source>
</evidence>
<name>A0A8S5LAB6_9CAUD</name>
<accession>A0A8S5LAB6</accession>
<dbReference type="EMBL" id="BK014662">
    <property type="protein sequence ID" value="DAD66722.1"/>
    <property type="molecule type" value="Genomic_DNA"/>
</dbReference>
<proteinExistence type="predicted"/>